<sequence>PLPAATFLQCLSQYLNATASDFVFTQNDNTEYSSLLEIVDANGKILDRKSMGEDLFWAIRGGGGGSFGVVVAWKLKLVYVPDKVSVFSLSKTIEEGGSSLFNKWQYISHKVSRDLFMRVIALPALNEAGNRTIQLIFNSMFLGNVDKLMETITDSFPELGLQEKDCSEMSWIETVLYFDNYTVGRSIDVLKDRKPVPKSYFNGKSDYVKEPIPKEKLEEIWKWCLEGDSPVLVMEPHGGMMHEIDGLRIAYPHRKGYLYNIQYLEQWQDDSIESSAKRISWMRKMYENMTPYVAKYPRAAYVNYRDLDLGENDNADNTSVVDPDNYFFYEQSIPPLIVSEEKCGI</sequence>
<proteinExistence type="predicted"/>
<dbReference type="AlphaFoldDB" id="A0AAD5BPX7"/>
<evidence type="ECO:0008006" key="3">
    <source>
        <dbReference type="Google" id="ProtNLM"/>
    </source>
</evidence>
<dbReference type="Gene3D" id="3.30.465.10">
    <property type="match status" value="1"/>
</dbReference>
<evidence type="ECO:0000313" key="1">
    <source>
        <dbReference type="EMBL" id="KAI7727382.1"/>
    </source>
</evidence>
<dbReference type="Gene3D" id="3.40.462.20">
    <property type="match status" value="1"/>
</dbReference>
<dbReference type="PANTHER" id="PTHR32448">
    <property type="entry name" value="OS08G0158400 PROTEIN"/>
    <property type="match status" value="1"/>
</dbReference>
<protein>
    <recommendedName>
        <fullName evidence="3">Berberine/berberine-like domain-containing protein</fullName>
    </recommendedName>
</protein>
<dbReference type="GO" id="GO:0050660">
    <property type="term" value="F:flavin adenine dinucleotide binding"/>
    <property type="evidence" value="ECO:0007669"/>
    <property type="project" value="InterPro"/>
</dbReference>
<gene>
    <name evidence="1" type="ORF">M8C21_001360</name>
</gene>
<accession>A0AAD5BPX7</accession>
<reference evidence="1" key="1">
    <citation type="submission" date="2022-06" db="EMBL/GenBank/DDBJ databases">
        <title>Uncovering the hologenomic basis of an extraordinary plant invasion.</title>
        <authorList>
            <person name="Bieker V.C."/>
            <person name="Martin M.D."/>
            <person name="Gilbert T."/>
            <person name="Hodgins K."/>
            <person name="Battlay P."/>
            <person name="Petersen B."/>
            <person name="Wilson J."/>
        </authorList>
    </citation>
    <scope>NUCLEOTIDE SEQUENCE</scope>
    <source>
        <strain evidence="1">AA19_3_7</strain>
        <tissue evidence="1">Leaf</tissue>
    </source>
</reference>
<name>A0AAD5BPX7_AMBAR</name>
<feature type="non-terminal residue" evidence="1">
    <location>
        <position position="345"/>
    </location>
</feature>
<comment type="caution">
    <text evidence="1">The sequence shown here is derived from an EMBL/GenBank/DDBJ whole genome shotgun (WGS) entry which is preliminary data.</text>
</comment>
<dbReference type="SUPFAM" id="SSF56176">
    <property type="entry name" value="FAD-binding/transporter-associated domain-like"/>
    <property type="match status" value="1"/>
</dbReference>
<keyword evidence="2" id="KW-1185">Reference proteome</keyword>
<dbReference type="EMBL" id="JAMZMK010011389">
    <property type="protein sequence ID" value="KAI7727382.1"/>
    <property type="molecule type" value="Genomic_DNA"/>
</dbReference>
<dbReference type="Proteomes" id="UP001206925">
    <property type="component" value="Unassembled WGS sequence"/>
</dbReference>
<dbReference type="InterPro" id="IPR016169">
    <property type="entry name" value="FAD-bd_PCMH_sub2"/>
</dbReference>
<feature type="non-terminal residue" evidence="1">
    <location>
        <position position="1"/>
    </location>
</feature>
<organism evidence="1 2">
    <name type="scientific">Ambrosia artemisiifolia</name>
    <name type="common">Common ragweed</name>
    <dbReference type="NCBI Taxonomy" id="4212"/>
    <lineage>
        <taxon>Eukaryota</taxon>
        <taxon>Viridiplantae</taxon>
        <taxon>Streptophyta</taxon>
        <taxon>Embryophyta</taxon>
        <taxon>Tracheophyta</taxon>
        <taxon>Spermatophyta</taxon>
        <taxon>Magnoliopsida</taxon>
        <taxon>eudicotyledons</taxon>
        <taxon>Gunneridae</taxon>
        <taxon>Pentapetalae</taxon>
        <taxon>asterids</taxon>
        <taxon>campanulids</taxon>
        <taxon>Asterales</taxon>
        <taxon>Asteraceae</taxon>
        <taxon>Asteroideae</taxon>
        <taxon>Heliantheae alliance</taxon>
        <taxon>Heliantheae</taxon>
        <taxon>Ambrosia</taxon>
    </lineage>
</organism>
<evidence type="ECO:0000313" key="2">
    <source>
        <dbReference type="Proteomes" id="UP001206925"/>
    </source>
</evidence>
<dbReference type="InterPro" id="IPR036318">
    <property type="entry name" value="FAD-bd_PCMH-like_sf"/>
</dbReference>